<protein>
    <recommendedName>
        <fullName evidence="2">DUF6741 domain-containing protein</fullName>
    </recommendedName>
</protein>
<keyword evidence="4" id="KW-1185">Reference proteome</keyword>
<dbReference type="AlphaFoldDB" id="A0A067QD49"/>
<evidence type="ECO:0000256" key="1">
    <source>
        <dbReference type="SAM" id="MobiDB-lite"/>
    </source>
</evidence>
<evidence type="ECO:0000259" key="2">
    <source>
        <dbReference type="Pfam" id="PF20526"/>
    </source>
</evidence>
<proteinExistence type="predicted"/>
<organism evidence="3 4">
    <name type="scientific">Jaapia argillacea MUCL 33604</name>
    <dbReference type="NCBI Taxonomy" id="933084"/>
    <lineage>
        <taxon>Eukaryota</taxon>
        <taxon>Fungi</taxon>
        <taxon>Dikarya</taxon>
        <taxon>Basidiomycota</taxon>
        <taxon>Agaricomycotina</taxon>
        <taxon>Agaricomycetes</taxon>
        <taxon>Agaricomycetidae</taxon>
        <taxon>Jaapiales</taxon>
        <taxon>Jaapiaceae</taxon>
        <taxon>Jaapia</taxon>
    </lineage>
</organism>
<dbReference type="STRING" id="933084.A0A067QD49"/>
<gene>
    <name evidence="3" type="ORF">JAAARDRAFT_146261</name>
</gene>
<dbReference type="Pfam" id="PF20526">
    <property type="entry name" value="DUF6741"/>
    <property type="match status" value="1"/>
</dbReference>
<feature type="domain" description="DUF6741" evidence="2">
    <location>
        <begin position="149"/>
        <end position="277"/>
    </location>
</feature>
<dbReference type="InterPro" id="IPR046629">
    <property type="entry name" value="DUF6741"/>
</dbReference>
<dbReference type="OrthoDB" id="10268011at2759"/>
<feature type="region of interest" description="Disordered" evidence="1">
    <location>
        <begin position="1"/>
        <end position="54"/>
    </location>
</feature>
<evidence type="ECO:0000313" key="4">
    <source>
        <dbReference type="Proteomes" id="UP000027265"/>
    </source>
</evidence>
<dbReference type="EMBL" id="KL197709">
    <property type="protein sequence ID" value="KDQ64973.1"/>
    <property type="molecule type" value="Genomic_DNA"/>
</dbReference>
<dbReference type="InParanoid" id="A0A067QD49"/>
<evidence type="ECO:0000313" key="3">
    <source>
        <dbReference type="EMBL" id="KDQ64973.1"/>
    </source>
</evidence>
<sequence length="280" mass="32080">MSYPAYDNFSRRPSLGTHSSYTPFPYDGQAPPLSRSRRQSLSYGVPAPGQQVGYPYDEPGRVRFDEPLPSTPYDREFATPGYATPAPSHQYPASYHDDTALGGYQQWPEQRHMSAPSYTPRTDSYFNLPPATPRTRRSSTASHFSRVPILDNFRRMNSKVIKFKRKNSFRSGVTLYEATSNVRLSGADNYSFYDLNADHRRQFWLKVKWQNYPSVMYKVPVQQAYDDRVDLQSVARRVARACTHYFQSNAIPASMDRILLVQLEESSPGVWLPVLTTCHP</sequence>
<reference evidence="4" key="1">
    <citation type="journal article" date="2014" name="Proc. Natl. Acad. Sci. U.S.A.">
        <title>Extensive sampling of basidiomycete genomes demonstrates inadequacy of the white-rot/brown-rot paradigm for wood decay fungi.</title>
        <authorList>
            <person name="Riley R."/>
            <person name="Salamov A.A."/>
            <person name="Brown D.W."/>
            <person name="Nagy L.G."/>
            <person name="Floudas D."/>
            <person name="Held B.W."/>
            <person name="Levasseur A."/>
            <person name="Lombard V."/>
            <person name="Morin E."/>
            <person name="Otillar R."/>
            <person name="Lindquist E.A."/>
            <person name="Sun H."/>
            <person name="LaButti K.M."/>
            <person name="Schmutz J."/>
            <person name="Jabbour D."/>
            <person name="Luo H."/>
            <person name="Baker S.E."/>
            <person name="Pisabarro A.G."/>
            <person name="Walton J.D."/>
            <person name="Blanchette R.A."/>
            <person name="Henrissat B."/>
            <person name="Martin F."/>
            <person name="Cullen D."/>
            <person name="Hibbett D.S."/>
            <person name="Grigoriev I.V."/>
        </authorList>
    </citation>
    <scope>NUCLEOTIDE SEQUENCE [LARGE SCALE GENOMIC DNA]</scope>
    <source>
        <strain evidence="4">MUCL 33604</strain>
    </source>
</reference>
<name>A0A067QD49_9AGAM</name>
<accession>A0A067QD49</accession>
<dbReference type="HOGENOM" id="CLU_096906_0_0_1"/>
<dbReference type="Proteomes" id="UP000027265">
    <property type="component" value="Unassembled WGS sequence"/>
</dbReference>